<evidence type="ECO:0000256" key="3">
    <source>
        <dbReference type="ARBA" id="ARBA00022603"/>
    </source>
</evidence>
<dbReference type="PROSITE" id="PS00092">
    <property type="entry name" value="N6_MTASE"/>
    <property type="match status" value="1"/>
</dbReference>
<dbReference type="GO" id="GO:0009007">
    <property type="term" value="F:site-specific DNA-methyltransferase (adenine-specific) activity"/>
    <property type="evidence" value="ECO:0007669"/>
    <property type="project" value="UniProtKB-EC"/>
</dbReference>
<sequence>MRHHSADSRDSDMAMRAQDCSRSPTDPVPLSTSRLPSVSAGAQARSVPLVRTDAKEAGAYFTPPAVVETLIRWAVRSPGDRLLDPSCGDGRFLAQHGNSVGVEPHAATVQAALASAPGAVVHHEDFFSWAARTADRFDCAAGNPPFIRYQRFKGSVRSGALALCARLGATFSGLSSSWAPFLVATAGLLKPGGRLAFVVPAEIGHAPYSAPLIEYLVRRFDRVQIVAFREKLFPDLSEDCWLLYADGFGGSTSEIRFTALPRFRPMSTPPRQFVRVPVDEWRGIWQRRLRPFVLADAARALYRRASAASWARRLGDIAAVGIGYVTGDNAFFHLRPSDAERWRIPAEFLLPSVRTARALPADALDEDTVDRWRAADEPILLLRLPKTRDLPAAVHRYLESEAGRRAREAYKCRTRDPWFSVPDVQVPDLFLSYMSGVQPNLVANLARCTCTNAVHSVRLKNGMTAAGLLALWDQPLVRLSCEIEGHPLGGGMLKLEPGEAARVIVPDPHQAASLDAEVIEEAVRTMRAWRHYDD</sequence>
<dbReference type="Pfam" id="PF07669">
    <property type="entry name" value="Eco57I"/>
    <property type="match status" value="1"/>
</dbReference>
<dbReference type="SUPFAM" id="SSF53335">
    <property type="entry name" value="S-adenosyl-L-methionine-dependent methyltransferases"/>
    <property type="match status" value="1"/>
</dbReference>
<protein>
    <recommendedName>
        <fullName evidence="2">site-specific DNA-methyltransferase (adenine-specific)</fullName>
        <ecNumber evidence="2">2.1.1.72</ecNumber>
    </recommendedName>
</protein>
<keyword evidence="3 12" id="KW-0489">Methyltransferase</keyword>
<evidence type="ECO:0000256" key="4">
    <source>
        <dbReference type="ARBA" id="ARBA00022679"/>
    </source>
</evidence>
<dbReference type="PRINTS" id="PR00507">
    <property type="entry name" value="N12N6MTFRASE"/>
</dbReference>
<evidence type="ECO:0000256" key="6">
    <source>
        <dbReference type="ARBA" id="ARBA00022747"/>
    </source>
</evidence>
<accession>A0A8J3EEY8</accession>
<dbReference type="EC" id="2.1.1.72" evidence="2"/>
<dbReference type="Pfam" id="PF22837">
    <property type="entry name" value="M_Eco57I_C"/>
    <property type="match status" value="1"/>
</dbReference>
<keyword evidence="6" id="KW-0680">Restriction system</keyword>
<dbReference type="InterPro" id="IPR003356">
    <property type="entry name" value="DNA_methylase_A-5"/>
</dbReference>
<feature type="region of interest" description="Disordered" evidence="8">
    <location>
        <begin position="1"/>
        <end position="44"/>
    </location>
</feature>
<dbReference type="InterPro" id="IPR054520">
    <property type="entry name" value="M_Eco57I_C"/>
</dbReference>
<keyword evidence="4" id="KW-0808">Transferase</keyword>
<dbReference type="InterPro" id="IPR029063">
    <property type="entry name" value="SAM-dependent_MTases_sf"/>
</dbReference>
<dbReference type="PANTHER" id="PTHR33841:SF5">
    <property type="entry name" value="DNA METHYLASE (MODIFICATION METHYLASE) (METHYLTRANSFERASE)-RELATED"/>
    <property type="match status" value="1"/>
</dbReference>
<dbReference type="InterPro" id="IPR011639">
    <property type="entry name" value="MethylTrfase_TaqI-like_dom"/>
</dbReference>
<feature type="domain" description="Type II methyltransferase M.TaqI-like" evidence="10">
    <location>
        <begin position="123"/>
        <end position="233"/>
    </location>
</feature>
<evidence type="ECO:0000259" key="10">
    <source>
        <dbReference type="Pfam" id="PF07669"/>
    </source>
</evidence>
<feature type="domain" description="DNA methylase adenine-specific" evidence="9">
    <location>
        <begin position="51"/>
        <end position="100"/>
    </location>
</feature>
<keyword evidence="13" id="KW-1185">Reference proteome</keyword>
<dbReference type="GO" id="GO:0009307">
    <property type="term" value="P:DNA restriction-modification system"/>
    <property type="evidence" value="ECO:0007669"/>
    <property type="project" value="UniProtKB-KW"/>
</dbReference>
<dbReference type="AlphaFoldDB" id="A0A8J3EEY8"/>
<evidence type="ECO:0000313" key="12">
    <source>
        <dbReference type="EMBL" id="GGG48001.1"/>
    </source>
</evidence>
<evidence type="ECO:0000256" key="5">
    <source>
        <dbReference type="ARBA" id="ARBA00022691"/>
    </source>
</evidence>
<dbReference type="PANTHER" id="PTHR33841">
    <property type="entry name" value="DNA METHYLTRANSFERASE YEEA-RELATED"/>
    <property type="match status" value="1"/>
</dbReference>
<dbReference type="GO" id="GO:0003677">
    <property type="term" value="F:DNA binding"/>
    <property type="evidence" value="ECO:0007669"/>
    <property type="project" value="InterPro"/>
</dbReference>
<feature type="compositionally biased region" description="Basic and acidic residues" evidence="8">
    <location>
        <begin position="1"/>
        <end position="13"/>
    </location>
</feature>
<comment type="caution">
    <text evidence="12">The sequence shown here is derived from an EMBL/GenBank/DDBJ whole genome shotgun (WGS) entry which is preliminary data.</text>
</comment>
<dbReference type="InterPro" id="IPR050953">
    <property type="entry name" value="N4_N6_ade-DNA_methylase"/>
</dbReference>
<dbReference type="GO" id="GO:0032259">
    <property type="term" value="P:methylation"/>
    <property type="evidence" value="ECO:0007669"/>
    <property type="project" value="UniProtKB-KW"/>
</dbReference>
<evidence type="ECO:0000256" key="2">
    <source>
        <dbReference type="ARBA" id="ARBA00011900"/>
    </source>
</evidence>
<dbReference type="Proteomes" id="UP000597507">
    <property type="component" value="Unassembled WGS sequence"/>
</dbReference>
<dbReference type="InterPro" id="IPR002052">
    <property type="entry name" value="DNA_methylase_N6_adenine_CS"/>
</dbReference>
<evidence type="ECO:0000256" key="7">
    <source>
        <dbReference type="ARBA" id="ARBA00047942"/>
    </source>
</evidence>
<comment type="catalytic activity">
    <reaction evidence="7">
        <text>a 2'-deoxyadenosine in DNA + S-adenosyl-L-methionine = an N(6)-methyl-2'-deoxyadenosine in DNA + S-adenosyl-L-homocysteine + H(+)</text>
        <dbReference type="Rhea" id="RHEA:15197"/>
        <dbReference type="Rhea" id="RHEA-COMP:12418"/>
        <dbReference type="Rhea" id="RHEA-COMP:12419"/>
        <dbReference type="ChEBI" id="CHEBI:15378"/>
        <dbReference type="ChEBI" id="CHEBI:57856"/>
        <dbReference type="ChEBI" id="CHEBI:59789"/>
        <dbReference type="ChEBI" id="CHEBI:90615"/>
        <dbReference type="ChEBI" id="CHEBI:90616"/>
        <dbReference type="EC" id="2.1.1.72"/>
    </reaction>
</comment>
<evidence type="ECO:0000259" key="9">
    <source>
        <dbReference type="Pfam" id="PF02384"/>
    </source>
</evidence>
<name>A0A8J3EEY8_9PROT</name>
<keyword evidence="5" id="KW-0949">S-adenosyl-L-methionine</keyword>
<evidence type="ECO:0000256" key="8">
    <source>
        <dbReference type="SAM" id="MobiDB-lite"/>
    </source>
</evidence>
<dbReference type="GO" id="GO:0008170">
    <property type="term" value="F:N-methyltransferase activity"/>
    <property type="evidence" value="ECO:0007669"/>
    <property type="project" value="InterPro"/>
</dbReference>
<dbReference type="Gene3D" id="3.40.50.150">
    <property type="entry name" value="Vaccinia Virus protein VP39"/>
    <property type="match status" value="1"/>
</dbReference>
<evidence type="ECO:0000313" key="13">
    <source>
        <dbReference type="Proteomes" id="UP000597507"/>
    </source>
</evidence>
<dbReference type="EMBL" id="BMKS01000017">
    <property type="protein sequence ID" value="GGG48001.1"/>
    <property type="molecule type" value="Genomic_DNA"/>
</dbReference>
<organism evidence="12 13">
    <name type="scientific">Caldovatus sediminis</name>
    <dbReference type="NCBI Taxonomy" id="2041189"/>
    <lineage>
        <taxon>Bacteria</taxon>
        <taxon>Pseudomonadati</taxon>
        <taxon>Pseudomonadota</taxon>
        <taxon>Alphaproteobacteria</taxon>
        <taxon>Acetobacterales</taxon>
        <taxon>Roseomonadaceae</taxon>
        <taxon>Caldovatus</taxon>
    </lineage>
</organism>
<comment type="similarity">
    <text evidence="1">Belongs to the N(4)/N(6)-methyltransferase family.</text>
</comment>
<gene>
    <name evidence="12" type="ORF">GCM10010964_39220</name>
</gene>
<feature type="domain" description="Type II methyltransferase M.Eco57I C-terminal" evidence="11">
    <location>
        <begin position="292"/>
        <end position="527"/>
    </location>
</feature>
<proteinExistence type="inferred from homology"/>
<dbReference type="Pfam" id="PF02384">
    <property type="entry name" value="N6_Mtase"/>
    <property type="match status" value="1"/>
</dbReference>
<evidence type="ECO:0000259" key="11">
    <source>
        <dbReference type="Pfam" id="PF22837"/>
    </source>
</evidence>
<reference evidence="12 13" key="1">
    <citation type="journal article" date="2014" name="Int. J. Syst. Evol. Microbiol.">
        <title>Complete genome sequence of Corynebacterium casei LMG S-19264T (=DSM 44701T), isolated from a smear-ripened cheese.</title>
        <authorList>
            <consortium name="US DOE Joint Genome Institute (JGI-PGF)"/>
            <person name="Walter F."/>
            <person name="Albersmeier A."/>
            <person name="Kalinowski J."/>
            <person name="Ruckert C."/>
        </authorList>
    </citation>
    <scope>NUCLEOTIDE SEQUENCE [LARGE SCALE GENOMIC DNA]</scope>
    <source>
        <strain evidence="12 13">CGMCC 1.16330</strain>
    </source>
</reference>
<feature type="compositionally biased region" description="Polar residues" evidence="8">
    <location>
        <begin position="20"/>
        <end position="36"/>
    </location>
</feature>
<evidence type="ECO:0000256" key="1">
    <source>
        <dbReference type="ARBA" id="ARBA00006594"/>
    </source>
</evidence>